<dbReference type="PROSITE" id="PS50041">
    <property type="entry name" value="C_TYPE_LECTIN_2"/>
    <property type="match status" value="1"/>
</dbReference>
<dbReference type="Ensembl" id="ENSPNYT00000006732.1">
    <property type="protein sequence ID" value="ENSPNYP00000006569.1"/>
    <property type="gene ID" value="ENSPNYG00000005060.1"/>
</dbReference>
<accession>A0A3B4FA52</accession>
<feature type="domain" description="C-type lectin" evidence="2">
    <location>
        <begin position="20"/>
        <end position="132"/>
    </location>
</feature>
<sequence length="136" mass="16095">MASLLGEDLNLCTTIKQIMRQNETFVFIDKTMTWAQAQSYCRAHHTDLASARNVSENRRVKELVPAGDRSAWIGLFRDSWKWADGRTSTFRYWKTKEPNNQYWRENCVAAYFKHSGNWEDWNCDWKKPFVCYSGKP</sequence>
<dbReference type="PANTHER" id="PTHR45784:SF3">
    <property type="entry name" value="C-TYPE LECTIN DOMAIN FAMILY 4 MEMBER K-LIKE-RELATED"/>
    <property type="match status" value="1"/>
</dbReference>
<evidence type="ECO:0000259" key="2">
    <source>
        <dbReference type="PROSITE" id="PS50041"/>
    </source>
</evidence>
<dbReference type="STRING" id="303518.ENSPNYP00000006569"/>
<dbReference type="PROSITE" id="PS00615">
    <property type="entry name" value="C_TYPE_LECTIN_1"/>
    <property type="match status" value="1"/>
</dbReference>
<dbReference type="Gene3D" id="3.10.100.10">
    <property type="entry name" value="Mannose-Binding Protein A, subunit A"/>
    <property type="match status" value="1"/>
</dbReference>
<dbReference type="InterPro" id="IPR016187">
    <property type="entry name" value="CTDL_fold"/>
</dbReference>
<reference evidence="3" key="1">
    <citation type="submission" date="2023-09" db="UniProtKB">
        <authorList>
            <consortium name="Ensembl"/>
        </authorList>
    </citation>
    <scope>IDENTIFICATION</scope>
</reference>
<dbReference type="PANTHER" id="PTHR45784">
    <property type="entry name" value="C-TYPE LECTIN DOMAIN FAMILY 20 MEMBER A-RELATED"/>
    <property type="match status" value="1"/>
</dbReference>
<proteinExistence type="predicted"/>
<evidence type="ECO:0000313" key="3">
    <source>
        <dbReference type="Ensembl" id="ENSPNYP00000006569.1"/>
    </source>
</evidence>
<name>A0A3B4FA52_9CICH</name>
<dbReference type="SMART" id="SM00034">
    <property type="entry name" value="CLECT"/>
    <property type="match status" value="1"/>
</dbReference>
<dbReference type="InterPro" id="IPR001304">
    <property type="entry name" value="C-type_lectin-like"/>
</dbReference>
<protein>
    <recommendedName>
        <fullName evidence="2">C-type lectin domain-containing protein</fullName>
    </recommendedName>
</protein>
<dbReference type="InterPro" id="IPR018378">
    <property type="entry name" value="C-type_lectin_CS"/>
</dbReference>
<organism evidence="3">
    <name type="scientific">Pundamilia nyererei</name>
    <dbReference type="NCBI Taxonomy" id="303518"/>
    <lineage>
        <taxon>Eukaryota</taxon>
        <taxon>Metazoa</taxon>
        <taxon>Chordata</taxon>
        <taxon>Craniata</taxon>
        <taxon>Vertebrata</taxon>
        <taxon>Euteleostomi</taxon>
        <taxon>Actinopterygii</taxon>
        <taxon>Neopterygii</taxon>
        <taxon>Teleostei</taxon>
        <taxon>Neoteleostei</taxon>
        <taxon>Acanthomorphata</taxon>
        <taxon>Ovalentaria</taxon>
        <taxon>Cichlomorphae</taxon>
        <taxon>Cichliformes</taxon>
        <taxon>Cichlidae</taxon>
        <taxon>African cichlids</taxon>
        <taxon>Pseudocrenilabrinae</taxon>
        <taxon>Haplochromini</taxon>
        <taxon>Pundamilia</taxon>
    </lineage>
</organism>
<keyword evidence="1" id="KW-1015">Disulfide bond</keyword>
<dbReference type="AlphaFoldDB" id="A0A3B4FA52"/>
<dbReference type="GeneTree" id="ENSGT01100000263473"/>
<evidence type="ECO:0000256" key="1">
    <source>
        <dbReference type="ARBA" id="ARBA00023157"/>
    </source>
</evidence>
<dbReference type="Pfam" id="PF00059">
    <property type="entry name" value="Lectin_C"/>
    <property type="match status" value="1"/>
</dbReference>
<dbReference type="SUPFAM" id="SSF56436">
    <property type="entry name" value="C-type lectin-like"/>
    <property type="match status" value="1"/>
</dbReference>
<dbReference type="InterPro" id="IPR016186">
    <property type="entry name" value="C-type_lectin-like/link_sf"/>
</dbReference>